<evidence type="ECO:0000256" key="2">
    <source>
        <dbReference type="ARBA" id="ARBA00023043"/>
    </source>
</evidence>
<dbReference type="AlphaFoldDB" id="A0A8K0KDW2"/>
<keyword evidence="1" id="KW-0677">Repeat</keyword>
<organism evidence="4 5">
    <name type="scientific">Ladona fulva</name>
    <name type="common">Scarce chaser dragonfly</name>
    <name type="synonym">Libellula fulva</name>
    <dbReference type="NCBI Taxonomy" id="123851"/>
    <lineage>
        <taxon>Eukaryota</taxon>
        <taxon>Metazoa</taxon>
        <taxon>Ecdysozoa</taxon>
        <taxon>Arthropoda</taxon>
        <taxon>Hexapoda</taxon>
        <taxon>Insecta</taxon>
        <taxon>Pterygota</taxon>
        <taxon>Palaeoptera</taxon>
        <taxon>Odonata</taxon>
        <taxon>Epiprocta</taxon>
        <taxon>Anisoptera</taxon>
        <taxon>Libelluloidea</taxon>
        <taxon>Libellulidae</taxon>
        <taxon>Ladona</taxon>
    </lineage>
</organism>
<dbReference type="Gene3D" id="1.25.40.20">
    <property type="entry name" value="Ankyrin repeat-containing domain"/>
    <property type="match status" value="2"/>
</dbReference>
<dbReference type="PANTHER" id="PTHR24171:SF9">
    <property type="entry name" value="ANKYRIN REPEAT DOMAIN-CONTAINING PROTEIN 39"/>
    <property type="match status" value="1"/>
</dbReference>
<protein>
    <recommendedName>
        <fullName evidence="6">Ankyrin repeat domain-containing protein 39</fullName>
    </recommendedName>
</protein>
<keyword evidence="5" id="KW-1185">Reference proteome</keyword>
<dbReference type="PROSITE" id="PS50088">
    <property type="entry name" value="ANK_REPEAT"/>
    <property type="match status" value="3"/>
</dbReference>
<evidence type="ECO:0000256" key="3">
    <source>
        <dbReference type="PROSITE-ProRule" id="PRU00023"/>
    </source>
</evidence>
<name>A0A8K0KDW2_LADFU</name>
<dbReference type="Pfam" id="PF12796">
    <property type="entry name" value="Ank_2"/>
    <property type="match status" value="1"/>
</dbReference>
<dbReference type="InterPro" id="IPR036770">
    <property type="entry name" value="Ankyrin_rpt-contain_sf"/>
</dbReference>
<accession>A0A8K0KDW2</accession>
<reference evidence="4" key="1">
    <citation type="submission" date="2013-04" db="EMBL/GenBank/DDBJ databases">
        <authorList>
            <person name="Qu J."/>
            <person name="Murali S.C."/>
            <person name="Bandaranaike D."/>
            <person name="Bellair M."/>
            <person name="Blankenburg K."/>
            <person name="Chao H."/>
            <person name="Dinh H."/>
            <person name="Doddapaneni H."/>
            <person name="Downs B."/>
            <person name="Dugan-Rocha S."/>
            <person name="Elkadiri S."/>
            <person name="Gnanaolivu R.D."/>
            <person name="Hernandez B."/>
            <person name="Javaid M."/>
            <person name="Jayaseelan J.C."/>
            <person name="Lee S."/>
            <person name="Li M."/>
            <person name="Ming W."/>
            <person name="Munidasa M."/>
            <person name="Muniz J."/>
            <person name="Nguyen L."/>
            <person name="Ongeri F."/>
            <person name="Osuji N."/>
            <person name="Pu L.-L."/>
            <person name="Puazo M."/>
            <person name="Qu C."/>
            <person name="Quiroz J."/>
            <person name="Raj R."/>
            <person name="Weissenberger G."/>
            <person name="Xin Y."/>
            <person name="Zou X."/>
            <person name="Han Y."/>
            <person name="Richards S."/>
            <person name="Worley K."/>
            <person name="Muzny D."/>
            <person name="Gibbs R."/>
        </authorList>
    </citation>
    <scope>NUCLEOTIDE SEQUENCE</scope>
    <source>
        <strain evidence="4">Sampled in the wild</strain>
    </source>
</reference>
<dbReference type="PANTHER" id="PTHR24171">
    <property type="entry name" value="ANKYRIN REPEAT DOMAIN-CONTAINING PROTEIN 39-RELATED"/>
    <property type="match status" value="1"/>
</dbReference>
<evidence type="ECO:0008006" key="6">
    <source>
        <dbReference type="Google" id="ProtNLM"/>
    </source>
</evidence>
<dbReference type="Pfam" id="PF00023">
    <property type="entry name" value="Ank"/>
    <property type="match status" value="1"/>
</dbReference>
<feature type="repeat" description="ANK" evidence="3">
    <location>
        <begin position="98"/>
        <end position="120"/>
    </location>
</feature>
<dbReference type="SMART" id="SM00248">
    <property type="entry name" value="ANK"/>
    <property type="match status" value="4"/>
</dbReference>
<feature type="repeat" description="ANK" evidence="3">
    <location>
        <begin position="64"/>
        <end position="96"/>
    </location>
</feature>
<keyword evidence="2 3" id="KW-0040">ANK repeat</keyword>
<dbReference type="OrthoDB" id="539213at2759"/>
<dbReference type="PROSITE" id="PS50297">
    <property type="entry name" value="ANK_REP_REGION"/>
    <property type="match status" value="3"/>
</dbReference>
<evidence type="ECO:0000313" key="4">
    <source>
        <dbReference type="EMBL" id="KAG8232647.1"/>
    </source>
</evidence>
<proteinExistence type="predicted"/>
<evidence type="ECO:0000313" key="5">
    <source>
        <dbReference type="Proteomes" id="UP000792457"/>
    </source>
</evidence>
<gene>
    <name evidence="4" type="ORF">J437_LFUL012607</name>
</gene>
<feature type="repeat" description="ANK" evidence="3">
    <location>
        <begin position="137"/>
        <end position="169"/>
    </location>
</feature>
<reference evidence="4" key="2">
    <citation type="submission" date="2017-10" db="EMBL/GenBank/DDBJ databases">
        <title>Ladona fulva Genome sequencing and assembly.</title>
        <authorList>
            <person name="Murali S."/>
            <person name="Richards S."/>
            <person name="Bandaranaike D."/>
            <person name="Bellair M."/>
            <person name="Blankenburg K."/>
            <person name="Chao H."/>
            <person name="Dinh H."/>
            <person name="Doddapaneni H."/>
            <person name="Dugan-Rocha S."/>
            <person name="Elkadiri S."/>
            <person name="Gnanaolivu R."/>
            <person name="Hernandez B."/>
            <person name="Skinner E."/>
            <person name="Javaid M."/>
            <person name="Lee S."/>
            <person name="Li M."/>
            <person name="Ming W."/>
            <person name="Munidasa M."/>
            <person name="Muniz J."/>
            <person name="Nguyen L."/>
            <person name="Hughes D."/>
            <person name="Osuji N."/>
            <person name="Pu L.-L."/>
            <person name="Puazo M."/>
            <person name="Qu C."/>
            <person name="Quiroz J."/>
            <person name="Raj R."/>
            <person name="Weissenberger G."/>
            <person name="Xin Y."/>
            <person name="Zou X."/>
            <person name="Han Y."/>
            <person name="Worley K."/>
            <person name="Muzny D."/>
            <person name="Gibbs R."/>
        </authorList>
    </citation>
    <scope>NUCLEOTIDE SEQUENCE</scope>
    <source>
        <strain evidence="4">Sampled in the wild</strain>
    </source>
</reference>
<comment type="caution">
    <text evidence="4">The sequence shown here is derived from an EMBL/GenBank/DDBJ whole genome shotgun (WGS) entry which is preliminary data.</text>
</comment>
<dbReference type="InterPro" id="IPR002110">
    <property type="entry name" value="Ankyrin_rpt"/>
</dbReference>
<dbReference type="SUPFAM" id="SSF48403">
    <property type="entry name" value="Ankyrin repeat"/>
    <property type="match status" value="1"/>
</dbReference>
<dbReference type="Proteomes" id="UP000792457">
    <property type="component" value="Unassembled WGS sequence"/>
</dbReference>
<sequence>MDRKTSGCENHEHCTNSCHSSVAQSLDEMDFERGIWFAAQNGDLNRVKYLLEKKGVSPNVKDMSGYVALHYASRNGHVDVCKCLIKAGADVNLRTRAGKATPLHRAAIRGQVAVIQLLLDLKMGNQRICDVLAKDADGNTALHKAVEGGNEEAVDLLLKANSELLSIPNNKGVLPSFYASTPAVIKLLESAN</sequence>
<dbReference type="EMBL" id="KZ308637">
    <property type="protein sequence ID" value="KAG8232647.1"/>
    <property type="molecule type" value="Genomic_DNA"/>
</dbReference>
<evidence type="ECO:0000256" key="1">
    <source>
        <dbReference type="ARBA" id="ARBA00022737"/>
    </source>
</evidence>